<dbReference type="EMBL" id="UYYB01096925">
    <property type="protein sequence ID" value="VDM76404.1"/>
    <property type="molecule type" value="Genomic_DNA"/>
</dbReference>
<keyword evidence="2" id="KW-1185">Reference proteome</keyword>
<reference evidence="1 2" key="1">
    <citation type="submission" date="2018-11" db="EMBL/GenBank/DDBJ databases">
        <authorList>
            <consortium name="Pathogen Informatics"/>
        </authorList>
    </citation>
    <scope>NUCLEOTIDE SEQUENCE [LARGE SCALE GENOMIC DNA]</scope>
</reference>
<dbReference type="Proteomes" id="UP000270094">
    <property type="component" value="Unassembled WGS sequence"/>
</dbReference>
<gene>
    <name evidence="1" type="ORF">SVUK_LOCUS11402</name>
</gene>
<sequence length="139" mass="15698">MVERTASAHLLKDDSRAEIELMACCVTQIVPLWDLFTNPRRTQFIAVDVPFLDNIRCIVSHSYISGPALADKCGTEQTSLVERTANAHLLKDDSRAEIEFMACCVTQIVPLWDLFTNPRRTQFIAVDVPFLDNIRCIVS</sequence>
<proteinExistence type="predicted"/>
<protein>
    <submittedName>
        <fullName evidence="1">Uncharacterized protein</fullName>
    </submittedName>
</protein>
<organism evidence="1 2">
    <name type="scientific">Strongylus vulgaris</name>
    <name type="common">Blood worm</name>
    <dbReference type="NCBI Taxonomy" id="40348"/>
    <lineage>
        <taxon>Eukaryota</taxon>
        <taxon>Metazoa</taxon>
        <taxon>Ecdysozoa</taxon>
        <taxon>Nematoda</taxon>
        <taxon>Chromadorea</taxon>
        <taxon>Rhabditida</taxon>
        <taxon>Rhabditina</taxon>
        <taxon>Rhabditomorpha</taxon>
        <taxon>Strongyloidea</taxon>
        <taxon>Strongylidae</taxon>
        <taxon>Strongylus</taxon>
    </lineage>
</organism>
<accession>A0A3P7JE53</accession>
<dbReference type="AlphaFoldDB" id="A0A3P7JE53"/>
<name>A0A3P7JE53_STRVU</name>
<evidence type="ECO:0000313" key="1">
    <source>
        <dbReference type="EMBL" id="VDM76404.1"/>
    </source>
</evidence>
<evidence type="ECO:0000313" key="2">
    <source>
        <dbReference type="Proteomes" id="UP000270094"/>
    </source>
</evidence>